<feature type="domain" description="Saposin B-type" evidence="4">
    <location>
        <begin position="923"/>
        <end position="1004"/>
    </location>
</feature>
<sequence length="1023" mass="113812">MGPIRAILFCAIVGIAFSTEGSQIQQTKIKENKLCEDCRAFVQDMDDMFLGPGMEENIMERVEKMCVRLPKKVGKFCDEVFTDWIENAFKFVDKLANPDVICNTLPFCGNDEELILEQQVTDNVKEGPVCTLCEEVLGQITSLVTDRRLQSDIEDFMQTFLCAYLPTPLSGMCKDEVNSVLETIFGVLDGTKLDSKIFCSAFGLCQGPGPARRVLLEKVLSQAKLFHKMVQKYSSLLHHVIDQDWTPVLTSAIHVISNKQPKATEGDGPLCDMCEGFLSDISALATSDDFRKDIEEFTEGLTCAFLPTPFNGICKDEIDRLTDIFFDFFRTQLVSDNICKIIGLCAPADELLLKVGQVITNSKVSSGLSHVVQHVTQQNWSPVLRHFEPVLKKAVAPKVVAEDVKESPQCTLCKEVMGQFEAVFANSELKADVERISEGIMCTFLPGDLGKLCKSEVDRFTDLIFDMLALSMNASNICEMTGICRAPDDLVKSLANFLAPSMPIFGKEPVTPLLKSKDVERDSSSSADASVGESPQCTLCKTVVGQFDNMLLNTGLKEGIEYVIKLSVCGLLPGKLGTVCKAEVDNFTEAIFDLVNLSLNASIICDMVGICWGPNQLEENLSHNLIPVIQNLAKVIKPVASLLEKMNEDQEIPVIEHVSTFITEKYPHLRITEASINDAACNVCRRVMELFQQLMADMKFKDDVEEMAAEFLCPIFPKTFQGMCKMEINQIISTLFDMLDSEMDVSMMCDFLGMCQDDGSHYTLQKMLSSVPIALQKMAEAALPTLQRLQKIKTEQGQCALCEIIMEQVFNFLRNDNSRSKVVALGVKYCDMLAEPLSTQCEMYVDQNTARLMDKIVEGLTPKMVCTSVTMCDSKEKEQTSSDAPQNQPKGLMTILSASQEVQTNQPIPKIEETVLKVKREHRAPWCDICEEVSSTVNAFIGSQELLRVAISIGDSICMLMPTGLKYPCDTFIRTFFDEFLGDVSSFMTPDFVCGVIGVCFIEFTPMNYTNSQYLHPSFHTVP</sequence>
<keyword evidence="6" id="KW-1185">Reference proteome</keyword>
<feature type="domain" description="Saposin B-type" evidence="4">
    <location>
        <begin position="533"/>
        <end position="615"/>
    </location>
</feature>
<feature type="domain" description="Saposin B-type" evidence="4">
    <location>
        <begin position="795"/>
        <end position="876"/>
    </location>
</feature>
<proteinExistence type="predicted"/>
<dbReference type="SUPFAM" id="SSF47862">
    <property type="entry name" value="Saposin"/>
    <property type="match status" value="8"/>
</dbReference>
<name>A0AAE1AST3_9GAST</name>
<keyword evidence="2" id="KW-0325">Glycoprotein</keyword>
<feature type="domain" description="Saposin B-type" evidence="4">
    <location>
        <begin position="126"/>
        <end position="209"/>
    </location>
</feature>
<feature type="domain" description="Saposin B-type" evidence="4">
    <location>
        <begin position="267"/>
        <end position="349"/>
    </location>
</feature>
<protein>
    <recommendedName>
        <fullName evidence="4">Saposin B-type domain-containing protein</fullName>
    </recommendedName>
</protein>
<dbReference type="Pfam" id="PF03489">
    <property type="entry name" value="SapB_2"/>
    <property type="match status" value="3"/>
</dbReference>
<dbReference type="PANTHER" id="PTHR11480">
    <property type="entry name" value="SAPOSIN-RELATED"/>
    <property type="match status" value="1"/>
</dbReference>
<dbReference type="InterPro" id="IPR008139">
    <property type="entry name" value="SaposinB_dom"/>
</dbReference>
<evidence type="ECO:0000313" key="6">
    <source>
        <dbReference type="Proteomes" id="UP001283361"/>
    </source>
</evidence>
<evidence type="ECO:0000256" key="1">
    <source>
        <dbReference type="ARBA" id="ARBA00023157"/>
    </source>
</evidence>
<gene>
    <name evidence="5" type="ORF">RRG08_038604</name>
</gene>
<dbReference type="InterPro" id="IPR051428">
    <property type="entry name" value="Sphingo_Act-Surfact_Prot"/>
</dbReference>
<feature type="domain" description="Saposin B-type" evidence="4">
    <location>
        <begin position="31"/>
        <end position="112"/>
    </location>
</feature>
<comment type="caution">
    <text evidence="5">The sequence shown here is derived from an EMBL/GenBank/DDBJ whole genome shotgun (WGS) entry which is preliminary data.</text>
</comment>
<keyword evidence="1" id="KW-1015">Disulfide bond</keyword>
<dbReference type="PROSITE" id="PS50015">
    <property type="entry name" value="SAP_B"/>
    <property type="match status" value="8"/>
</dbReference>
<dbReference type="EMBL" id="JAWDGP010001281">
    <property type="protein sequence ID" value="KAK3793099.1"/>
    <property type="molecule type" value="Genomic_DNA"/>
</dbReference>
<keyword evidence="3" id="KW-0732">Signal</keyword>
<dbReference type="AlphaFoldDB" id="A0AAE1AST3"/>
<dbReference type="InterPro" id="IPR011001">
    <property type="entry name" value="Saposin-like"/>
</dbReference>
<feature type="signal peptide" evidence="3">
    <location>
        <begin position="1"/>
        <end position="18"/>
    </location>
</feature>
<feature type="domain" description="Saposin B-type" evidence="4">
    <location>
        <begin position="677"/>
        <end position="759"/>
    </location>
</feature>
<dbReference type="Gene3D" id="1.10.225.10">
    <property type="entry name" value="Saposin-like"/>
    <property type="match status" value="8"/>
</dbReference>
<organism evidence="5 6">
    <name type="scientific">Elysia crispata</name>
    <name type="common">lettuce slug</name>
    <dbReference type="NCBI Taxonomy" id="231223"/>
    <lineage>
        <taxon>Eukaryota</taxon>
        <taxon>Metazoa</taxon>
        <taxon>Spiralia</taxon>
        <taxon>Lophotrochozoa</taxon>
        <taxon>Mollusca</taxon>
        <taxon>Gastropoda</taxon>
        <taxon>Heterobranchia</taxon>
        <taxon>Euthyneura</taxon>
        <taxon>Panpulmonata</taxon>
        <taxon>Sacoglossa</taxon>
        <taxon>Placobranchoidea</taxon>
        <taxon>Plakobranchidae</taxon>
        <taxon>Elysia</taxon>
    </lineage>
</organism>
<dbReference type="Proteomes" id="UP001283361">
    <property type="component" value="Unassembled WGS sequence"/>
</dbReference>
<accession>A0AAE1AST3</accession>
<evidence type="ECO:0000256" key="2">
    <source>
        <dbReference type="ARBA" id="ARBA00023180"/>
    </source>
</evidence>
<feature type="chain" id="PRO_5042039078" description="Saposin B-type domain-containing protein" evidence="3">
    <location>
        <begin position="19"/>
        <end position="1023"/>
    </location>
</feature>
<evidence type="ECO:0000256" key="3">
    <source>
        <dbReference type="SAM" id="SignalP"/>
    </source>
</evidence>
<evidence type="ECO:0000259" key="4">
    <source>
        <dbReference type="PROSITE" id="PS50015"/>
    </source>
</evidence>
<dbReference type="InterPro" id="IPR008138">
    <property type="entry name" value="SapB_2"/>
</dbReference>
<reference evidence="5" key="1">
    <citation type="journal article" date="2023" name="G3 (Bethesda)">
        <title>A reference genome for the long-term kleptoplast-retaining sea slug Elysia crispata morphotype clarki.</title>
        <authorList>
            <person name="Eastman K.E."/>
            <person name="Pendleton A.L."/>
            <person name="Shaikh M.A."/>
            <person name="Suttiyut T."/>
            <person name="Ogas R."/>
            <person name="Tomko P."/>
            <person name="Gavelis G."/>
            <person name="Widhalm J.R."/>
            <person name="Wisecaver J.H."/>
        </authorList>
    </citation>
    <scope>NUCLEOTIDE SEQUENCE</scope>
    <source>
        <strain evidence="5">ECLA1</strain>
    </source>
</reference>
<dbReference type="PANTHER" id="PTHR11480:SF3">
    <property type="entry name" value="BCDNA.GH08312"/>
    <property type="match status" value="1"/>
</dbReference>
<evidence type="ECO:0000313" key="5">
    <source>
        <dbReference type="EMBL" id="KAK3793099.1"/>
    </source>
</evidence>
<feature type="domain" description="Saposin B-type" evidence="4">
    <location>
        <begin position="406"/>
        <end position="488"/>
    </location>
</feature>
<dbReference type="SMART" id="SM00741">
    <property type="entry name" value="SapB"/>
    <property type="match status" value="8"/>
</dbReference>